<dbReference type="EC" id="2.7.13.3" evidence="5"/>
<dbReference type="Pfam" id="PF12833">
    <property type="entry name" value="HTH_18"/>
    <property type="match status" value="1"/>
</dbReference>
<dbReference type="SUPFAM" id="SSF46689">
    <property type="entry name" value="Homeodomain-like"/>
    <property type="match status" value="1"/>
</dbReference>
<keyword evidence="1" id="KW-0805">Transcription regulation</keyword>
<dbReference type="InterPro" id="IPR009057">
    <property type="entry name" value="Homeodomain-like_sf"/>
</dbReference>
<dbReference type="PANTHER" id="PTHR43280">
    <property type="entry name" value="ARAC-FAMILY TRANSCRIPTIONAL REGULATOR"/>
    <property type="match status" value="1"/>
</dbReference>
<dbReference type="GO" id="GO:0003700">
    <property type="term" value="F:DNA-binding transcription factor activity"/>
    <property type="evidence" value="ECO:0007669"/>
    <property type="project" value="InterPro"/>
</dbReference>
<keyword evidence="5" id="KW-0418">Kinase</keyword>
<evidence type="ECO:0000256" key="2">
    <source>
        <dbReference type="ARBA" id="ARBA00023125"/>
    </source>
</evidence>
<name>A0A5J4PA70_9ZZZZ</name>
<gene>
    <name evidence="5" type="ORF">EZS27_042182</name>
</gene>
<keyword evidence="2" id="KW-0238">DNA-binding</keyword>
<dbReference type="PRINTS" id="PR00032">
    <property type="entry name" value="HTHARAC"/>
</dbReference>
<dbReference type="SMART" id="SM00342">
    <property type="entry name" value="HTH_ARAC"/>
    <property type="match status" value="1"/>
</dbReference>
<evidence type="ECO:0000313" key="5">
    <source>
        <dbReference type="EMBL" id="KAA6306162.1"/>
    </source>
</evidence>
<evidence type="ECO:0000259" key="4">
    <source>
        <dbReference type="PROSITE" id="PS01124"/>
    </source>
</evidence>
<dbReference type="PROSITE" id="PS01124">
    <property type="entry name" value="HTH_ARAC_FAMILY_2"/>
    <property type="match status" value="1"/>
</dbReference>
<dbReference type="InterPro" id="IPR018060">
    <property type="entry name" value="HTH_AraC"/>
</dbReference>
<feature type="domain" description="HTH araC/xylS-type" evidence="4">
    <location>
        <begin position="1"/>
        <end position="56"/>
    </location>
</feature>
<proteinExistence type="predicted"/>
<organism evidence="5">
    <name type="scientific">termite gut metagenome</name>
    <dbReference type="NCBI Taxonomy" id="433724"/>
    <lineage>
        <taxon>unclassified sequences</taxon>
        <taxon>metagenomes</taxon>
        <taxon>organismal metagenomes</taxon>
    </lineage>
</organism>
<dbReference type="InterPro" id="IPR020449">
    <property type="entry name" value="Tscrpt_reg_AraC-type_HTH"/>
</dbReference>
<sequence length="65" mass="7444">RDFIKAIRLKQSADLLSSQKFGVSEIAYAVGFTNLSHFSNTFHEFYGVSPKEYTRKKENIAAEEQ</sequence>
<feature type="non-terminal residue" evidence="5">
    <location>
        <position position="1"/>
    </location>
</feature>
<keyword evidence="5" id="KW-0808">Transferase</keyword>
<dbReference type="GO" id="GO:0004673">
    <property type="term" value="F:protein histidine kinase activity"/>
    <property type="evidence" value="ECO:0007669"/>
    <property type="project" value="UniProtKB-EC"/>
</dbReference>
<dbReference type="GO" id="GO:0043565">
    <property type="term" value="F:sequence-specific DNA binding"/>
    <property type="evidence" value="ECO:0007669"/>
    <property type="project" value="InterPro"/>
</dbReference>
<evidence type="ECO:0000256" key="1">
    <source>
        <dbReference type="ARBA" id="ARBA00023015"/>
    </source>
</evidence>
<dbReference type="EMBL" id="SNRY01010122">
    <property type="protein sequence ID" value="KAA6306162.1"/>
    <property type="molecule type" value="Genomic_DNA"/>
</dbReference>
<comment type="caution">
    <text evidence="5">The sequence shown here is derived from an EMBL/GenBank/DDBJ whole genome shotgun (WGS) entry which is preliminary data.</text>
</comment>
<dbReference type="Gene3D" id="1.10.10.60">
    <property type="entry name" value="Homeodomain-like"/>
    <property type="match status" value="1"/>
</dbReference>
<accession>A0A5J4PA70</accession>
<reference evidence="5" key="1">
    <citation type="submission" date="2019-03" db="EMBL/GenBank/DDBJ databases">
        <title>Single cell metagenomics reveals metabolic interactions within the superorganism composed of flagellate Streblomastix strix and complex community of Bacteroidetes bacteria on its surface.</title>
        <authorList>
            <person name="Treitli S.C."/>
            <person name="Kolisko M."/>
            <person name="Husnik F."/>
            <person name="Keeling P."/>
            <person name="Hampl V."/>
        </authorList>
    </citation>
    <scope>NUCLEOTIDE SEQUENCE</scope>
    <source>
        <strain evidence="5">STM</strain>
    </source>
</reference>
<dbReference type="PANTHER" id="PTHR43280:SF2">
    <property type="entry name" value="HTH-TYPE TRANSCRIPTIONAL REGULATOR EXSA"/>
    <property type="match status" value="1"/>
</dbReference>
<dbReference type="AlphaFoldDB" id="A0A5J4PA70"/>
<evidence type="ECO:0000256" key="3">
    <source>
        <dbReference type="ARBA" id="ARBA00023163"/>
    </source>
</evidence>
<keyword evidence="3" id="KW-0804">Transcription</keyword>
<protein>
    <submittedName>
        <fullName evidence="5">Sensor histidine kinase TmoS</fullName>
        <ecNumber evidence="5">2.7.13.3</ecNumber>
    </submittedName>
</protein>